<evidence type="ECO:0000313" key="3">
    <source>
        <dbReference type="EMBL" id="TFK38477.1"/>
    </source>
</evidence>
<dbReference type="PANTHER" id="PTHR48081:SF33">
    <property type="entry name" value="KYNURENINE FORMAMIDASE"/>
    <property type="match status" value="1"/>
</dbReference>
<dbReference type="InterPro" id="IPR050300">
    <property type="entry name" value="GDXG_lipolytic_enzyme"/>
</dbReference>
<dbReference type="EMBL" id="ML213603">
    <property type="protein sequence ID" value="TFK38477.1"/>
    <property type="molecule type" value="Genomic_DNA"/>
</dbReference>
<evidence type="ECO:0000313" key="4">
    <source>
        <dbReference type="Proteomes" id="UP000308652"/>
    </source>
</evidence>
<dbReference type="Proteomes" id="UP000308652">
    <property type="component" value="Unassembled WGS sequence"/>
</dbReference>
<dbReference type="STRING" id="68775.A0A5C3M129"/>
<accession>A0A5C3M129</accession>
<dbReference type="AlphaFoldDB" id="A0A5C3M129"/>
<dbReference type="SUPFAM" id="SSF53474">
    <property type="entry name" value="alpha/beta-Hydrolases"/>
    <property type="match status" value="1"/>
</dbReference>
<protein>
    <submittedName>
        <fullName evidence="3">Alpha/beta hydrolase domain-containing protein</fullName>
    </submittedName>
</protein>
<keyword evidence="1 3" id="KW-0378">Hydrolase</keyword>
<dbReference type="GO" id="GO:0016787">
    <property type="term" value="F:hydrolase activity"/>
    <property type="evidence" value="ECO:0007669"/>
    <property type="project" value="UniProtKB-KW"/>
</dbReference>
<dbReference type="InterPro" id="IPR029058">
    <property type="entry name" value="AB_hydrolase_fold"/>
</dbReference>
<evidence type="ECO:0000259" key="2">
    <source>
        <dbReference type="Pfam" id="PF20434"/>
    </source>
</evidence>
<dbReference type="OrthoDB" id="433474at2759"/>
<proteinExistence type="predicted"/>
<sequence>MDTIAKLRDTELHKVSAPTAIAMHAALEKKRSSILEVPRKTFKYGPTDRHKLDVYYPCRRDHFIDTAPILIFIYGGGFDSGERAFPAPFDLAYACVGSYFARQGFLTVIPDYRLAPRARFPDCAEDVRDAVDWVVHNPNRLTIPGSSIPDMNSLFIMGHSAGAVHLSTMLLLPEILSRTTWCSRISGIILNGGAYHFHEKECGYPGTHAVVQYWGGWEEARMNVPYALLCRAPLPIIGSLPKILIVEAEREPSWVLVAGKDFLSKLEERSMRRIPKVTARGHNHVSSNWTLGTGQGEEWAEKVGEWMKLNRPAPQPLVCRL</sequence>
<dbReference type="InterPro" id="IPR049492">
    <property type="entry name" value="BD-FAE-like_dom"/>
</dbReference>
<gene>
    <name evidence="3" type="ORF">BDQ12DRAFT_698648</name>
</gene>
<dbReference type="Pfam" id="PF20434">
    <property type="entry name" value="BD-FAE"/>
    <property type="match status" value="1"/>
</dbReference>
<dbReference type="PANTHER" id="PTHR48081">
    <property type="entry name" value="AB HYDROLASE SUPERFAMILY PROTEIN C4A8.06C"/>
    <property type="match status" value="1"/>
</dbReference>
<keyword evidence="4" id="KW-1185">Reference proteome</keyword>
<feature type="domain" description="BD-FAE-like" evidence="2">
    <location>
        <begin position="52"/>
        <end position="170"/>
    </location>
</feature>
<organism evidence="3 4">
    <name type="scientific">Crucibulum laeve</name>
    <dbReference type="NCBI Taxonomy" id="68775"/>
    <lineage>
        <taxon>Eukaryota</taxon>
        <taxon>Fungi</taxon>
        <taxon>Dikarya</taxon>
        <taxon>Basidiomycota</taxon>
        <taxon>Agaricomycotina</taxon>
        <taxon>Agaricomycetes</taxon>
        <taxon>Agaricomycetidae</taxon>
        <taxon>Agaricales</taxon>
        <taxon>Agaricineae</taxon>
        <taxon>Nidulariaceae</taxon>
        <taxon>Crucibulum</taxon>
    </lineage>
</organism>
<evidence type="ECO:0000256" key="1">
    <source>
        <dbReference type="ARBA" id="ARBA00022801"/>
    </source>
</evidence>
<reference evidence="3 4" key="1">
    <citation type="journal article" date="2019" name="Nat. Ecol. Evol.">
        <title>Megaphylogeny resolves global patterns of mushroom evolution.</title>
        <authorList>
            <person name="Varga T."/>
            <person name="Krizsan K."/>
            <person name="Foldi C."/>
            <person name="Dima B."/>
            <person name="Sanchez-Garcia M."/>
            <person name="Sanchez-Ramirez S."/>
            <person name="Szollosi G.J."/>
            <person name="Szarkandi J.G."/>
            <person name="Papp V."/>
            <person name="Albert L."/>
            <person name="Andreopoulos W."/>
            <person name="Angelini C."/>
            <person name="Antonin V."/>
            <person name="Barry K.W."/>
            <person name="Bougher N.L."/>
            <person name="Buchanan P."/>
            <person name="Buyck B."/>
            <person name="Bense V."/>
            <person name="Catcheside P."/>
            <person name="Chovatia M."/>
            <person name="Cooper J."/>
            <person name="Damon W."/>
            <person name="Desjardin D."/>
            <person name="Finy P."/>
            <person name="Geml J."/>
            <person name="Haridas S."/>
            <person name="Hughes K."/>
            <person name="Justo A."/>
            <person name="Karasinski D."/>
            <person name="Kautmanova I."/>
            <person name="Kiss B."/>
            <person name="Kocsube S."/>
            <person name="Kotiranta H."/>
            <person name="LaButti K.M."/>
            <person name="Lechner B.E."/>
            <person name="Liimatainen K."/>
            <person name="Lipzen A."/>
            <person name="Lukacs Z."/>
            <person name="Mihaltcheva S."/>
            <person name="Morgado L.N."/>
            <person name="Niskanen T."/>
            <person name="Noordeloos M.E."/>
            <person name="Ohm R.A."/>
            <person name="Ortiz-Santana B."/>
            <person name="Ovrebo C."/>
            <person name="Racz N."/>
            <person name="Riley R."/>
            <person name="Savchenko A."/>
            <person name="Shiryaev A."/>
            <person name="Soop K."/>
            <person name="Spirin V."/>
            <person name="Szebenyi C."/>
            <person name="Tomsovsky M."/>
            <person name="Tulloss R.E."/>
            <person name="Uehling J."/>
            <person name="Grigoriev I.V."/>
            <person name="Vagvolgyi C."/>
            <person name="Papp T."/>
            <person name="Martin F.M."/>
            <person name="Miettinen O."/>
            <person name="Hibbett D.S."/>
            <person name="Nagy L.G."/>
        </authorList>
    </citation>
    <scope>NUCLEOTIDE SEQUENCE [LARGE SCALE GENOMIC DNA]</scope>
    <source>
        <strain evidence="3 4">CBS 166.37</strain>
    </source>
</reference>
<dbReference type="Gene3D" id="3.40.50.1820">
    <property type="entry name" value="alpha/beta hydrolase"/>
    <property type="match status" value="1"/>
</dbReference>
<name>A0A5C3M129_9AGAR</name>